<name>A0A873WJK6_9CAUD</name>
<accession>A0A873WJK6</accession>
<dbReference type="RefSeq" id="YP_010669661.1">
    <property type="nucleotide sequence ID" value="NC_070961.1"/>
</dbReference>
<dbReference type="KEGG" id="vg:77945844"/>
<keyword evidence="2" id="KW-1185">Reference proteome</keyword>
<sequence length="260" mass="27832">MAQWNKNEQAYRVQDTTNFEVVMLADENGNPLNSYGAAANIPIAAGLLDGYSHINKFGYRDTIASSWQTIWDKAADYAYYAAATVTAVADDTGDDNGGTVEVQGLDENYAPVTETLTIGGAASVAQFSRVFRAIMITANTGTTNQDEIRIKNGVNDVAVIIAGAGQTLMSLYTIPAGKTGYLMKLQGSVDANNDALFRLYARPFGGAFNVKGQFGVFAAGFNYDYPVPLRFEEKTDLEVKGLSQNGVGGGAIFDLILVDN</sequence>
<reference evidence="1" key="1">
    <citation type="submission" date="2020-10" db="EMBL/GenBank/DDBJ databases">
        <title>The Isolation and Genome Sequence of a Novel Cyanophage S-H9-1 from the Yellow Sea, China.</title>
        <authorList>
            <person name="Jiang T."/>
        </authorList>
    </citation>
    <scope>NUCLEOTIDE SEQUENCE</scope>
</reference>
<organism evidence="1 2">
    <name type="scientific">Synechococcus phage S-H9-1</name>
    <dbReference type="NCBI Taxonomy" id="2783674"/>
    <lineage>
        <taxon>Viruses</taxon>
        <taxon>Duplodnaviria</taxon>
        <taxon>Heunggongvirae</taxon>
        <taxon>Uroviricota</taxon>
        <taxon>Caudoviricetes</taxon>
        <taxon>Pantevenvirales</taxon>
        <taxon>Kyanoviridae</taxon>
        <taxon>Scyllavirus</taxon>
        <taxon>Scyllavirus aitchnine</taxon>
    </lineage>
</organism>
<protein>
    <submittedName>
        <fullName evidence="1">Uncharacterized protein</fullName>
    </submittedName>
</protein>
<dbReference type="EMBL" id="MW117966">
    <property type="protein sequence ID" value="QPB08245.1"/>
    <property type="molecule type" value="Genomic_DNA"/>
</dbReference>
<evidence type="ECO:0000313" key="1">
    <source>
        <dbReference type="EMBL" id="QPB08245.1"/>
    </source>
</evidence>
<dbReference type="GeneID" id="77945844"/>
<evidence type="ECO:0000313" key="2">
    <source>
        <dbReference type="Proteomes" id="UP000663288"/>
    </source>
</evidence>
<dbReference type="Proteomes" id="UP000663288">
    <property type="component" value="Segment"/>
</dbReference>
<proteinExistence type="predicted"/>